<evidence type="ECO:0000256" key="2">
    <source>
        <dbReference type="ARBA" id="ARBA00022840"/>
    </source>
</evidence>
<dbReference type="CDD" id="cd06170">
    <property type="entry name" value="LuxR_C_like"/>
    <property type="match status" value="1"/>
</dbReference>
<feature type="domain" description="HTH luxR-type" evidence="3">
    <location>
        <begin position="808"/>
        <end position="873"/>
    </location>
</feature>
<dbReference type="Pfam" id="PF00196">
    <property type="entry name" value="GerE"/>
    <property type="match status" value="1"/>
</dbReference>
<dbReference type="PANTHER" id="PTHR16305">
    <property type="entry name" value="TESTICULAR SOLUBLE ADENYLYL CYCLASE"/>
    <property type="match status" value="1"/>
</dbReference>
<dbReference type="InterPro" id="IPR041664">
    <property type="entry name" value="AAA_16"/>
</dbReference>
<evidence type="ECO:0000313" key="4">
    <source>
        <dbReference type="EMBL" id="MCT7660327.1"/>
    </source>
</evidence>
<dbReference type="PROSITE" id="PS50043">
    <property type="entry name" value="HTH_LUXR_2"/>
    <property type="match status" value="1"/>
</dbReference>
<dbReference type="Proteomes" id="UP001206639">
    <property type="component" value="Unassembled WGS sequence"/>
</dbReference>
<proteinExistence type="predicted"/>
<dbReference type="SUPFAM" id="SSF46894">
    <property type="entry name" value="C-terminal effector domain of the bipartite response regulators"/>
    <property type="match status" value="1"/>
</dbReference>
<accession>A0ABT2MDJ1</accession>
<organism evidence="4 5">
    <name type="scientific">Mycobacterium deserti</name>
    <dbReference type="NCBI Taxonomy" id="2978347"/>
    <lineage>
        <taxon>Bacteria</taxon>
        <taxon>Bacillati</taxon>
        <taxon>Actinomycetota</taxon>
        <taxon>Actinomycetes</taxon>
        <taxon>Mycobacteriales</taxon>
        <taxon>Mycobacteriaceae</taxon>
        <taxon>Mycobacterium</taxon>
    </lineage>
</organism>
<evidence type="ECO:0000256" key="1">
    <source>
        <dbReference type="ARBA" id="ARBA00022741"/>
    </source>
</evidence>
<dbReference type="SMART" id="SM00421">
    <property type="entry name" value="HTH_LUXR"/>
    <property type="match status" value="1"/>
</dbReference>
<dbReference type="InterPro" id="IPR036388">
    <property type="entry name" value="WH-like_DNA-bd_sf"/>
</dbReference>
<dbReference type="Gene3D" id="1.10.10.10">
    <property type="entry name" value="Winged helix-like DNA-binding domain superfamily/Winged helix DNA-binding domain"/>
    <property type="match status" value="1"/>
</dbReference>
<dbReference type="EMBL" id="JAODWD010000004">
    <property type="protein sequence ID" value="MCT7660327.1"/>
    <property type="molecule type" value="Genomic_DNA"/>
</dbReference>
<dbReference type="PANTHER" id="PTHR16305:SF28">
    <property type="entry name" value="GUANYLATE CYCLASE DOMAIN-CONTAINING PROTEIN"/>
    <property type="match status" value="1"/>
</dbReference>
<dbReference type="PROSITE" id="PS00622">
    <property type="entry name" value="HTH_LUXR_1"/>
    <property type="match status" value="1"/>
</dbReference>
<reference evidence="5" key="1">
    <citation type="submission" date="2023-07" db="EMBL/GenBank/DDBJ databases">
        <authorList>
            <person name="Deng Y."/>
            <person name="Zhang Y.-Q."/>
        </authorList>
    </citation>
    <scope>NUCLEOTIDE SEQUENCE [LARGE SCALE GENOMIC DNA]</scope>
    <source>
        <strain evidence="5">CPCC 205710</strain>
    </source>
</reference>
<name>A0ABT2MDJ1_9MYCO</name>
<dbReference type="InterPro" id="IPR027417">
    <property type="entry name" value="P-loop_NTPase"/>
</dbReference>
<evidence type="ECO:0000313" key="5">
    <source>
        <dbReference type="Proteomes" id="UP001206639"/>
    </source>
</evidence>
<dbReference type="SUPFAM" id="SSF52540">
    <property type="entry name" value="P-loop containing nucleoside triphosphate hydrolases"/>
    <property type="match status" value="1"/>
</dbReference>
<sequence length="874" mass="93408">MPCNWALTGREQEMRLIEAALCDPGTSGVVVGGGAGVGKSRLVKEATKAAAVHGFVTQWITGSTAARSIPFGALSDWATELFDESVPLVQLVRGLIDSLTSGAPDTSLIVAVDDAHLLDDMSIFVVQQLIARRAAKVVLVIRDGDPVPEAARDLWKENRFERLVLQPLARQEVAELMESALGGLVDAEDVARLWRLTRGNALYVRTFVEQELAAGRLALRTGRWRWLDEPVVPADLADLIESRMGALGPAVSEVVDLLAVAEPLPLEMLIRIAESRAVEEADDRGLITAHRTDTDMSVRLSHPLYGEVRRRRASPIRLRRLRGLVVEQLANAPDADDLRAVVRRATLWIDSDLPPDAGLLVRAARGALSMADMPLADQLAAAAVQAGATGEAHLLRSFALSWMSRPQQAEEVVASMPANALGAEVQPMLLAHRVVNILWGLRDPQRAKRLLDEAASATGPGGSVWVDALRAMYWATIGRPDEVEDTAARLDLSEIPSDIGGLTAWALAVAAGDRGRTTEALGAAGTGYAIVRRDLAAPQVRFAIADRHVGVLLQAGLLDNARSVAAELQRDAADLPGGAQAMAAAVSARVALAAGRLEEAQVLLKPAIDRTISAGDTNGFLYRYQLTLTLATAQRGEAHAAAAEFRRLDQNRHPGWGFIDYELAIARAWVASLQGVVSEAVDTVLSAAETARARGRFAVEVMCLQAAVQFGDGRCASRLRELADVVEGPRVGLVARFAEALHAGDGDGLHAVSVDLESMGDVVAALDCSAHASLAYRRANLRGSALKSATRAQFLAECCAANTPALRQVVAPLPLTDREREIVMLLGSGASNRDIAARLTLSIRTVESHVYRAMAKTGTTTREDLAALLSRGQH</sequence>
<keyword evidence="1" id="KW-0547">Nucleotide-binding</keyword>
<dbReference type="Pfam" id="PF13191">
    <property type="entry name" value="AAA_16"/>
    <property type="match status" value="1"/>
</dbReference>
<evidence type="ECO:0000259" key="3">
    <source>
        <dbReference type="PROSITE" id="PS50043"/>
    </source>
</evidence>
<dbReference type="InterPro" id="IPR016032">
    <property type="entry name" value="Sig_transdc_resp-reg_C-effctor"/>
</dbReference>
<protein>
    <submittedName>
        <fullName evidence="4">LuxR C-terminal-related transcriptional regulator</fullName>
    </submittedName>
</protein>
<keyword evidence="5" id="KW-1185">Reference proteome</keyword>
<dbReference type="PRINTS" id="PR00038">
    <property type="entry name" value="HTHLUXR"/>
</dbReference>
<dbReference type="RefSeq" id="WP_260994377.1">
    <property type="nucleotide sequence ID" value="NZ_JAODWD010000004.1"/>
</dbReference>
<keyword evidence="2" id="KW-0067">ATP-binding</keyword>
<comment type="caution">
    <text evidence="4">The sequence shown here is derived from an EMBL/GenBank/DDBJ whole genome shotgun (WGS) entry which is preliminary data.</text>
</comment>
<dbReference type="InterPro" id="IPR000792">
    <property type="entry name" value="Tscrpt_reg_LuxR_C"/>
</dbReference>
<gene>
    <name evidence="4" type="ORF">N4S67_18095</name>
</gene>